<organism evidence="2 3">
    <name type="scientific">Abditibacterium utsteinense</name>
    <dbReference type="NCBI Taxonomy" id="1960156"/>
    <lineage>
        <taxon>Bacteria</taxon>
        <taxon>Pseudomonadati</taxon>
        <taxon>Abditibacteriota</taxon>
        <taxon>Abditibacteriia</taxon>
        <taxon>Abditibacteriales</taxon>
        <taxon>Abditibacteriaceae</taxon>
        <taxon>Abditibacterium</taxon>
    </lineage>
</organism>
<dbReference type="RefSeq" id="WP_105482945.1">
    <property type="nucleotide sequence ID" value="NZ_NIGF01000004.1"/>
</dbReference>
<sequence>MKNLNRKFFPLLALVMCCGASLPNIAAAQQQVAAQNESASTLEIQISSSLKDNGKFLTFGQGSLYLSLIFRNVSAKPVQLLEEWNSWGFNNIHLEITAINGKTLPQPLVIKKAARQSWLENRLSTETLAPNQSMVREIRLHVPAIIRHPDTPPTEDEVREDNENLASMQRNEYWFFLFSTGYGTKTITMKAVYEVSQEKRRPDAWTGRIESPLLTYEVSRYTFGY</sequence>
<comment type="caution">
    <text evidence="2">The sequence shown here is derived from an EMBL/GenBank/DDBJ whole genome shotgun (WGS) entry which is preliminary data.</text>
</comment>
<accession>A0A2S8SUV1</accession>
<feature type="chain" id="PRO_5015429401" evidence="1">
    <location>
        <begin position="27"/>
        <end position="225"/>
    </location>
</feature>
<dbReference type="EMBL" id="NIGF01000004">
    <property type="protein sequence ID" value="PQV64566.1"/>
    <property type="molecule type" value="Genomic_DNA"/>
</dbReference>
<evidence type="ECO:0000313" key="2">
    <source>
        <dbReference type="EMBL" id="PQV64566.1"/>
    </source>
</evidence>
<feature type="signal peptide" evidence="1">
    <location>
        <begin position="1"/>
        <end position="26"/>
    </location>
</feature>
<evidence type="ECO:0000256" key="1">
    <source>
        <dbReference type="SAM" id="SignalP"/>
    </source>
</evidence>
<dbReference type="Proteomes" id="UP000237684">
    <property type="component" value="Unassembled WGS sequence"/>
</dbReference>
<reference evidence="2 3" key="1">
    <citation type="journal article" date="2018" name="Syst. Appl. Microbiol.">
        <title>Abditibacterium utsteinense sp. nov., the first cultivated member of candidate phylum FBP, isolated from ice-free Antarctic soil samples.</title>
        <authorList>
            <person name="Tahon G."/>
            <person name="Tytgat B."/>
            <person name="Lebbe L."/>
            <person name="Carlier A."/>
            <person name="Willems A."/>
        </authorList>
    </citation>
    <scope>NUCLEOTIDE SEQUENCE [LARGE SCALE GENOMIC DNA]</scope>
    <source>
        <strain evidence="2 3">LMG 29911</strain>
    </source>
</reference>
<keyword evidence="1" id="KW-0732">Signal</keyword>
<gene>
    <name evidence="2" type="ORF">B1R32_10459</name>
</gene>
<dbReference type="InParanoid" id="A0A2S8SUV1"/>
<name>A0A2S8SUV1_9BACT</name>
<dbReference type="AlphaFoldDB" id="A0A2S8SUV1"/>
<proteinExistence type="predicted"/>
<evidence type="ECO:0000313" key="3">
    <source>
        <dbReference type="Proteomes" id="UP000237684"/>
    </source>
</evidence>
<dbReference type="OrthoDB" id="335676at2"/>
<keyword evidence="3" id="KW-1185">Reference proteome</keyword>
<protein>
    <submittedName>
        <fullName evidence="2">Uncharacterized protein</fullName>
    </submittedName>
</protein>